<dbReference type="EMBL" id="CAJOBJ010100334">
    <property type="protein sequence ID" value="CAF4584463.1"/>
    <property type="molecule type" value="Genomic_DNA"/>
</dbReference>
<gene>
    <name evidence="2" type="ORF">GIL414_LOCUS38221</name>
    <name evidence="4" type="ORF">GIL414_LOCUS47623</name>
    <name evidence="3" type="ORF">SMN809_LOCUS38994</name>
</gene>
<protein>
    <submittedName>
        <fullName evidence="3">Uncharacterized protein</fullName>
    </submittedName>
</protein>
<evidence type="ECO:0000313" key="3">
    <source>
        <dbReference type="EMBL" id="CAF4598913.1"/>
    </source>
</evidence>
<name>A0A8S2Z4E0_9BILA</name>
<dbReference type="Pfam" id="PF05250">
    <property type="entry name" value="UPF0193"/>
    <property type="match status" value="1"/>
</dbReference>
<dbReference type="EMBL" id="CAJOBJ010152381">
    <property type="protein sequence ID" value="CAF4812002.1"/>
    <property type="molecule type" value="Genomic_DNA"/>
</dbReference>
<proteinExistence type="predicted"/>
<dbReference type="InterPro" id="IPR007914">
    <property type="entry name" value="UPF0193"/>
</dbReference>
<evidence type="ECO:0000256" key="1">
    <source>
        <dbReference type="SAM" id="MobiDB-lite"/>
    </source>
</evidence>
<sequence>ETMAGKPSVMLTDGGLWNTRKPQFSNETTKLLKTLMEESRINNFQRRQLTSHMLRK</sequence>
<dbReference type="EMBL" id="CAJOBI010103507">
    <property type="protein sequence ID" value="CAF4598913.1"/>
    <property type="molecule type" value="Genomic_DNA"/>
</dbReference>
<accession>A0A8S2Z4E0</accession>
<dbReference type="Proteomes" id="UP000681720">
    <property type="component" value="Unassembled WGS sequence"/>
</dbReference>
<reference evidence="3" key="1">
    <citation type="submission" date="2021-02" db="EMBL/GenBank/DDBJ databases">
        <authorList>
            <person name="Nowell W R."/>
        </authorList>
    </citation>
    <scope>NUCLEOTIDE SEQUENCE</scope>
</reference>
<evidence type="ECO:0000313" key="4">
    <source>
        <dbReference type="EMBL" id="CAF4812002.1"/>
    </source>
</evidence>
<evidence type="ECO:0000313" key="2">
    <source>
        <dbReference type="EMBL" id="CAF4584463.1"/>
    </source>
</evidence>
<comment type="caution">
    <text evidence="3">The sequence shown here is derived from an EMBL/GenBank/DDBJ whole genome shotgun (WGS) entry which is preliminary data.</text>
</comment>
<feature type="non-terminal residue" evidence="3">
    <location>
        <position position="1"/>
    </location>
</feature>
<feature type="region of interest" description="Disordered" evidence="1">
    <location>
        <begin position="1"/>
        <end position="22"/>
    </location>
</feature>
<evidence type="ECO:0000313" key="5">
    <source>
        <dbReference type="Proteomes" id="UP000676336"/>
    </source>
</evidence>
<dbReference type="Proteomes" id="UP000676336">
    <property type="component" value="Unassembled WGS sequence"/>
</dbReference>
<organism evidence="3 5">
    <name type="scientific">Rotaria magnacalcarata</name>
    <dbReference type="NCBI Taxonomy" id="392030"/>
    <lineage>
        <taxon>Eukaryota</taxon>
        <taxon>Metazoa</taxon>
        <taxon>Spiralia</taxon>
        <taxon>Gnathifera</taxon>
        <taxon>Rotifera</taxon>
        <taxon>Eurotatoria</taxon>
        <taxon>Bdelloidea</taxon>
        <taxon>Philodinida</taxon>
        <taxon>Philodinidae</taxon>
        <taxon>Rotaria</taxon>
    </lineage>
</organism>
<dbReference type="AlphaFoldDB" id="A0A8S2Z4E0"/>